<dbReference type="NCBIfam" id="TIGR01079">
    <property type="entry name" value="rplX_bact"/>
    <property type="match status" value="1"/>
</dbReference>
<evidence type="ECO:0000313" key="10">
    <source>
        <dbReference type="Proteomes" id="UP000177395"/>
    </source>
</evidence>
<dbReference type="GO" id="GO:0003735">
    <property type="term" value="F:structural constituent of ribosome"/>
    <property type="evidence" value="ECO:0007669"/>
    <property type="project" value="InterPro"/>
</dbReference>
<comment type="similarity">
    <text evidence="1 5 6">Belongs to the universal ribosomal protein uL24 family.</text>
</comment>
<evidence type="ECO:0000256" key="1">
    <source>
        <dbReference type="ARBA" id="ARBA00010618"/>
    </source>
</evidence>
<dbReference type="GO" id="GO:0006412">
    <property type="term" value="P:translation"/>
    <property type="evidence" value="ECO:0007669"/>
    <property type="project" value="UniProtKB-UniRule"/>
</dbReference>
<comment type="caution">
    <text evidence="9">The sequence shown here is derived from an EMBL/GenBank/DDBJ whole genome shotgun (WGS) entry which is preliminary data.</text>
</comment>
<dbReference type="CDD" id="cd06089">
    <property type="entry name" value="KOW_RPL26"/>
    <property type="match status" value="1"/>
</dbReference>
<dbReference type="STRING" id="1798531.A2392_02530"/>
<dbReference type="PROSITE" id="PS01108">
    <property type="entry name" value="RIBOSOMAL_L24"/>
    <property type="match status" value="1"/>
</dbReference>
<sequence>MKIKKGDNVIVIAGKDRGKTGKVEKVFTKTDMVLVEGVNVITKHQKNRRATSQGQVVKKPAPIHISNVALSEGGKPVRVGYKQEGEKKARVSRKSGKSI</sequence>
<protein>
    <recommendedName>
        <fullName evidence="4 5">Large ribosomal subunit protein uL24</fullName>
    </recommendedName>
</protein>
<dbReference type="Pfam" id="PF00467">
    <property type="entry name" value="KOW"/>
    <property type="match status" value="1"/>
</dbReference>
<reference evidence="9 10" key="1">
    <citation type="journal article" date="2016" name="Nat. Commun.">
        <title>Thousands of microbial genomes shed light on interconnected biogeochemical processes in an aquifer system.</title>
        <authorList>
            <person name="Anantharaman K."/>
            <person name="Brown C.T."/>
            <person name="Hug L.A."/>
            <person name="Sharon I."/>
            <person name="Castelle C.J."/>
            <person name="Probst A.J."/>
            <person name="Thomas B.C."/>
            <person name="Singh A."/>
            <person name="Wilkins M.J."/>
            <person name="Karaoz U."/>
            <person name="Brodie E.L."/>
            <person name="Williams K.H."/>
            <person name="Hubbard S.S."/>
            <person name="Banfield J.F."/>
        </authorList>
    </citation>
    <scope>NUCLEOTIDE SEQUENCE [LARGE SCALE GENOMIC DNA]</scope>
</reference>
<dbReference type="GO" id="GO:0019843">
    <property type="term" value="F:rRNA binding"/>
    <property type="evidence" value="ECO:0007669"/>
    <property type="project" value="UniProtKB-UniRule"/>
</dbReference>
<organism evidence="9 10">
    <name type="scientific">Candidatus Kaiserbacteria bacterium RIFOXYB1_FULL_46_14</name>
    <dbReference type="NCBI Taxonomy" id="1798531"/>
    <lineage>
        <taxon>Bacteria</taxon>
        <taxon>Candidatus Kaiseribacteriota</taxon>
    </lineage>
</organism>
<dbReference type="SUPFAM" id="SSF50104">
    <property type="entry name" value="Translation proteins SH3-like domain"/>
    <property type="match status" value="1"/>
</dbReference>
<keyword evidence="5" id="KW-0699">rRNA-binding</keyword>
<dbReference type="Gene3D" id="2.30.30.30">
    <property type="match status" value="1"/>
</dbReference>
<evidence type="ECO:0000259" key="8">
    <source>
        <dbReference type="SMART" id="SM00739"/>
    </source>
</evidence>
<dbReference type="Pfam" id="PF17136">
    <property type="entry name" value="ribosomal_L24"/>
    <property type="match status" value="1"/>
</dbReference>
<dbReference type="InterPro" id="IPR057264">
    <property type="entry name" value="Ribosomal_uL24_C"/>
</dbReference>
<comment type="function">
    <text evidence="5">One of two assembly initiator proteins, it binds directly to the 5'-end of the 23S rRNA, where it nucleates assembly of the 50S subunit.</text>
</comment>
<evidence type="ECO:0000256" key="5">
    <source>
        <dbReference type="HAMAP-Rule" id="MF_01326"/>
    </source>
</evidence>
<dbReference type="SMART" id="SM00739">
    <property type="entry name" value="KOW"/>
    <property type="match status" value="1"/>
</dbReference>
<dbReference type="EMBL" id="MFMS01000006">
    <property type="protein sequence ID" value="OGG85618.1"/>
    <property type="molecule type" value="Genomic_DNA"/>
</dbReference>
<feature type="region of interest" description="Disordered" evidence="7">
    <location>
        <begin position="79"/>
        <end position="99"/>
    </location>
</feature>
<evidence type="ECO:0000256" key="3">
    <source>
        <dbReference type="ARBA" id="ARBA00023274"/>
    </source>
</evidence>
<name>A0A1F6FID9_9BACT</name>
<dbReference type="InterPro" id="IPR008991">
    <property type="entry name" value="Translation_prot_SH3-like_sf"/>
</dbReference>
<evidence type="ECO:0000256" key="4">
    <source>
        <dbReference type="ARBA" id="ARBA00035206"/>
    </source>
</evidence>
<dbReference type="InterPro" id="IPR003256">
    <property type="entry name" value="Ribosomal_uL24"/>
</dbReference>
<keyword evidence="3 5" id="KW-0687">Ribonucleoprotein</keyword>
<keyword evidence="5" id="KW-0694">RNA-binding</keyword>
<dbReference type="InterPro" id="IPR005824">
    <property type="entry name" value="KOW"/>
</dbReference>
<evidence type="ECO:0000256" key="6">
    <source>
        <dbReference type="RuleBase" id="RU003477"/>
    </source>
</evidence>
<evidence type="ECO:0000313" key="9">
    <source>
        <dbReference type="EMBL" id="OGG85618.1"/>
    </source>
</evidence>
<keyword evidence="2 5" id="KW-0689">Ribosomal protein</keyword>
<accession>A0A1F6FID9</accession>
<dbReference type="GO" id="GO:0005840">
    <property type="term" value="C:ribosome"/>
    <property type="evidence" value="ECO:0007669"/>
    <property type="project" value="UniProtKB-KW"/>
</dbReference>
<dbReference type="InterPro" id="IPR041988">
    <property type="entry name" value="Ribosomal_uL24_KOW"/>
</dbReference>
<dbReference type="GO" id="GO:1990904">
    <property type="term" value="C:ribonucleoprotein complex"/>
    <property type="evidence" value="ECO:0007669"/>
    <property type="project" value="UniProtKB-KW"/>
</dbReference>
<comment type="subunit">
    <text evidence="5">Part of the 50S ribosomal subunit.</text>
</comment>
<evidence type="ECO:0000256" key="7">
    <source>
        <dbReference type="SAM" id="MobiDB-lite"/>
    </source>
</evidence>
<dbReference type="Proteomes" id="UP000177395">
    <property type="component" value="Unassembled WGS sequence"/>
</dbReference>
<dbReference type="PANTHER" id="PTHR12903">
    <property type="entry name" value="MITOCHONDRIAL RIBOSOMAL PROTEIN L24"/>
    <property type="match status" value="1"/>
</dbReference>
<comment type="function">
    <text evidence="5">One of the proteins that surrounds the polypeptide exit tunnel on the outside of the subunit.</text>
</comment>
<gene>
    <name evidence="5" type="primary">rplX</name>
    <name evidence="9" type="ORF">A2392_02530</name>
</gene>
<proteinExistence type="inferred from homology"/>
<dbReference type="AlphaFoldDB" id="A0A1F6FID9"/>
<feature type="domain" description="KOW" evidence="8">
    <location>
        <begin position="2"/>
        <end position="29"/>
    </location>
</feature>
<dbReference type="InterPro" id="IPR014722">
    <property type="entry name" value="Rib_uL2_dom2"/>
</dbReference>
<dbReference type="InterPro" id="IPR005825">
    <property type="entry name" value="Ribosomal_uL24_CS"/>
</dbReference>
<dbReference type="HAMAP" id="MF_01326_B">
    <property type="entry name" value="Ribosomal_uL24_B"/>
    <property type="match status" value="1"/>
</dbReference>
<evidence type="ECO:0000256" key="2">
    <source>
        <dbReference type="ARBA" id="ARBA00022980"/>
    </source>
</evidence>
<feature type="compositionally biased region" description="Basic residues" evidence="7">
    <location>
        <begin position="90"/>
        <end position="99"/>
    </location>
</feature>